<feature type="transmembrane region" description="Helical" evidence="6">
    <location>
        <begin position="421"/>
        <end position="440"/>
    </location>
</feature>
<name>A0A084G344_PSEDA</name>
<comment type="similarity">
    <text evidence="2">Belongs to the major facilitator superfamily. Sugar transporter (TC 2.A.1.1) family.</text>
</comment>
<dbReference type="AlphaFoldDB" id="A0A084G344"/>
<keyword evidence="4 6" id="KW-1133">Transmembrane helix</keyword>
<keyword evidence="5 6" id="KW-0472">Membrane</keyword>
<comment type="caution">
    <text evidence="8">The sequence shown here is derived from an EMBL/GenBank/DDBJ whole genome shotgun (WGS) entry which is preliminary data.</text>
</comment>
<dbReference type="VEuPathDB" id="FungiDB:SAPIO_CDS6731"/>
<reference evidence="8 9" key="1">
    <citation type="journal article" date="2014" name="Genome Announc.">
        <title>Draft genome sequence of the pathogenic fungus Scedosporium apiospermum.</title>
        <authorList>
            <person name="Vandeputte P."/>
            <person name="Ghamrawi S."/>
            <person name="Rechenmann M."/>
            <person name="Iltis A."/>
            <person name="Giraud S."/>
            <person name="Fleury M."/>
            <person name="Thornton C."/>
            <person name="Delhaes L."/>
            <person name="Meyer W."/>
            <person name="Papon N."/>
            <person name="Bouchara J.P."/>
        </authorList>
    </citation>
    <scope>NUCLEOTIDE SEQUENCE [LARGE SCALE GENOMIC DNA]</scope>
    <source>
        <strain evidence="8 9">IHEM 14462</strain>
    </source>
</reference>
<evidence type="ECO:0000313" key="8">
    <source>
        <dbReference type="EMBL" id="KEZ41756.1"/>
    </source>
</evidence>
<feature type="transmembrane region" description="Helical" evidence="6">
    <location>
        <begin position="161"/>
        <end position="183"/>
    </location>
</feature>
<evidence type="ECO:0000313" key="9">
    <source>
        <dbReference type="Proteomes" id="UP000028545"/>
    </source>
</evidence>
<dbReference type="PROSITE" id="PS50850">
    <property type="entry name" value="MFS"/>
    <property type="match status" value="1"/>
</dbReference>
<evidence type="ECO:0000256" key="6">
    <source>
        <dbReference type="SAM" id="Phobius"/>
    </source>
</evidence>
<dbReference type="Proteomes" id="UP000028545">
    <property type="component" value="Unassembled WGS sequence"/>
</dbReference>
<evidence type="ECO:0000256" key="1">
    <source>
        <dbReference type="ARBA" id="ARBA00004141"/>
    </source>
</evidence>
<dbReference type="Pfam" id="PF00083">
    <property type="entry name" value="Sugar_tr"/>
    <property type="match status" value="1"/>
</dbReference>
<feature type="transmembrane region" description="Helical" evidence="6">
    <location>
        <begin position="391"/>
        <end position="409"/>
    </location>
</feature>
<evidence type="ECO:0000256" key="4">
    <source>
        <dbReference type="ARBA" id="ARBA00022989"/>
    </source>
</evidence>
<protein>
    <recommendedName>
        <fullName evidence="7">Major facilitator superfamily (MFS) profile domain-containing protein</fullName>
    </recommendedName>
</protein>
<accession>A0A084G344</accession>
<gene>
    <name evidence="8" type="ORF">SAPIO_CDS6731</name>
</gene>
<feature type="transmembrane region" description="Helical" evidence="6">
    <location>
        <begin position="313"/>
        <end position="333"/>
    </location>
</feature>
<dbReference type="InterPro" id="IPR050360">
    <property type="entry name" value="MFS_Sugar_Transporters"/>
</dbReference>
<evidence type="ECO:0000256" key="2">
    <source>
        <dbReference type="ARBA" id="ARBA00010992"/>
    </source>
</evidence>
<dbReference type="HOGENOM" id="CLU_001265_30_13_1"/>
<evidence type="ECO:0000256" key="3">
    <source>
        <dbReference type="ARBA" id="ARBA00022692"/>
    </source>
</evidence>
<dbReference type="GO" id="GO:0016020">
    <property type="term" value="C:membrane"/>
    <property type="evidence" value="ECO:0007669"/>
    <property type="project" value="UniProtKB-SubCell"/>
</dbReference>
<feature type="transmembrane region" description="Helical" evidence="6">
    <location>
        <begin position="275"/>
        <end position="293"/>
    </location>
</feature>
<feature type="transmembrane region" description="Helical" evidence="6">
    <location>
        <begin position="24"/>
        <end position="51"/>
    </location>
</feature>
<dbReference type="InterPro" id="IPR020846">
    <property type="entry name" value="MFS_dom"/>
</dbReference>
<keyword evidence="3 6" id="KW-0812">Transmembrane</keyword>
<feature type="transmembrane region" description="Helical" evidence="6">
    <location>
        <begin position="353"/>
        <end position="371"/>
    </location>
</feature>
<dbReference type="PANTHER" id="PTHR48022">
    <property type="entry name" value="PLASTIDIC GLUCOSE TRANSPORTER 4"/>
    <property type="match status" value="1"/>
</dbReference>
<feature type="transmembrane region" description="Helical" evidence="6">
    <location>
        <begin position="189"/>
        <end position="212"/>
    </location>
</feature>
<dbReference type="GeneID" id="27725803"/>
<dbReference type="InterPro" id="IPR036259">
    <property type="entry name" value="MFS_trans_sf"/>
</dbReference>
<dbReference type="RefSeq" id="XP_016641555.1">
    <property type="nucleotide sequence ID" value="XM_016788756.1"/>
</dbReference>
<feature type="domain" description="Major facilitator superfamily (MFS) profile" evidence="7">
    <location>
        <begin position="29"/>
        <end position="444"/>
    </location>
</feature>
<organism evidence="8 9">
    <name type="scientific">Pseudallescheria apiosperma</name>
    <name type="common">Scedosporium apiospermum</name>
    <dbReference type="NCBI Taxonomy" id="563466"/>
    <lineage>
        <taxon>Eukaryota</taxon>
        <taxon>Fungi</taxon>
        <taxon>Dikarya</taxon>
        <taxon>Ascomycota</taxon>
        <taxon>Pezizomycotina</taxon>
        <taxon>Sordariomycetes</taxon>
        <taxon>Hypocreomycetidae</taxon>
        <taxon>Microascales</taxon>
        <taxon>Microascaceae</taxon>
        <taxon>Scedosporium</taxon>
    </lineage>
</organism>
<dbReference type="SUPFAM" id="SSF103473">
    <property type="entry name" value="MFS general substrate transporter"/>
    <property type="match status" value="1"/>
</dbReference>
<feature type="transmembrane region" description="Helical" evidence="6">
    <location>
        <begin position="71"/>
        <end position="91"/>
    </location>
</feature>
<dbReference type="PANTHER" id="PTHR48022:SF11">
    <property type="entry name" value="MONOSACCHARIDE TRANSPORTER (HXT8), PUTATIVE (AFU_ORTHOLOGUE AFUA_2G08120)-RELATED"/>
    <property type="match status" value="1"/>
</dbReference>
<keyword evidence="9" id="KW-1185">Reference proteome</keyword>
<feature type="transmembrane region" description="Helical" evidence="6">
    <location>
        <begin position="131"/>
        <end position="149"/>
    </location>
</feature>
<dbReference type="OrthoDB" id="6612291at2759"/>
<dbReference type="EMBL" id="JOWA01000107">
    <property type="protein sequence ID" value="KEZ41756.1"/>
    <property type="molecule type" value="Genomic_DNA"/>
</dbReference>
<dbReference type="OMA" id="VDRFPRN"/>
<comment type="subcellular location">
    <subcellularLocation>
        <location evidence="1">Membrane</location>
        <topology evidence="1">Multi-pass membrane protein</topology>
    </subcellularLocation>
</comment>
<evidence type="ECO:0000259" key="7">
    <source>
        <dbReference type="PROSITE" id="PS50850"/>
    </source>
</evidence>
<proteinExistence type="inferred from homology"/>
<dbReference type="KEGG" id="sapo:SAPIO_CDS6731"/>
<feature type="transmembrane region" description="Helical" evidence="6">
    <location>
        <begin position="103"/>
        <end position="125"/>
    </location>
</feature>
<dbReference type="GO" id="GO:0005351">
    <property type="term" value="F:carbohydrate:proton symporter activity"/>
    <property type="evidence" value="ECO:0007669"/>
    <property type="project" value="TreeGrafter"/>
</dbReference>
<sequence>MRTRHASADPDIQIEHSKTRQFRWFNVMMIIAMSLGSLGYGCSASIMGTTMAQPYFISYFELDTRRNGTPLKAATTGLYMAGGFIGCFLITPIADKWGRKMGIALASATVAISSALLCGSVHFGMFMAMRFINGVGAFCLLLVIPVWMAEVAPPSVRGAMGVSHGISLSIGYCISQWLGYGFLHVKSNLAWRIPLLVQCFPLIALLLMIYWIPESPRYLLMKDRPEDAATVLHKLHNEEEATIELEQIRNQIAIDSRLDSSWRRIATKPSYRKRAIIAVILASSTQMVGALVINNYGPSIYGGLHYDKESQFIFHACSTMAGTVMSPFAVWIVDRVPRNKLMAISEANNVHGLRAAVSMMFIFFAAFNGGVDCTLWPYLGEIFPTHLRVKGMALAVASITLTDVVWLQAAPTALENIGWKFYMCFICPAILMSLWIYFFAPDTWGVPLEEVAAMFGDRDELYYADEHVEKNDEETEKEAVLVEHLHSTV</sequence>
<dbReference type="InterPro" id="IPR005828">
    <property type="entry name" value="MFS_sugar_transport-like"/>
</dbReference>
<evidence type="ECO:0000256" key="5">
    <source>
        <dbReference type="ARBA" id="ARBA00023136"/>
    </source>
</evidence>
<dbReference type="Gene3D" id="1.20.1250.20">
    <property type="entry name" value="MFS general substrate transporter like domains"/>
    <property type="match status" value="1"/>
</dbReference>